<dbReference type="GO" id="GO:0008234">
    <property type="term" value="F:cysteine-type peptidase activity"/>
    <property type="evidence" value="ECO:0007669"/>
    <property type="project" value="InterPro"/>
</dbReference>
<proteinExistence type="predicted"/>
<dbReference type="PANTHER" id="PTHR48449">
    <property type="entry name" value="DUF1985 DOMAIN-CONTAINING PROTEIN"/>
    <property type="match status" value="1"/>
</dbReference>
<feature type="region of interest" description="Disordered" evidence="3">
    <location>
        <begin position="327"/>
        <end position="353"/>
    </location>
</feature>
<keyword evidence="2" id="KW-0378">Hydrolase</keyword>
<name>A0A8T2EZU7_9BRAS</name>
<dbReference type="EMBL" id="JAEFBK010000003">
    <property type="protein sequence ID" value="KAG7627093.1"/>
    <property type="molecule type" value="Genomic_DNA"/>
</dbReference>
<evidence type="ECO:0000313" key="5">
    <source>
        <dbReference type="EMBL" id="KAG7627093.1"/>
    </source>
</evidence>
<gene>
    <name evidence="5" type="ORF">ISN45_At03g032300</name>
</gene>
<dbReference type="InterPro" id="IPR003653">
    <property type="entry name" value="Peptidase_C48_C"/>
</dbReference>
<sequence>MSSLLPSLTAKEKLKRHRSLSKRITFTESITKHQPVNTVAFGAGGFHHIRFPQQTGVSASFGLFLLSRQLEVANSDEIWVVFAGTPIRFSLREFKIVTGLPCGKYPKVQKNKKRGTGGKQIPYYNTLFGLEEDVTVERVITMLTKRVVTDRDIRLRYACLALVDGFLLPTSHYPKIIKNHAEMSEDLQGFLSYPWGRLSFEMMMTSIKEREVEQLATTCVAVQGLLFALQLVVLEAPPAIEEGPPIDEVFRSDSDEEAAAGVGSRQGVALKLGNAKDVDAKCEVHVDPIIFPDSRMNPAEDLTWSDDEDDVRVENIRDGIAKVVRGRKTQPNARPAAGLRRKNKSPIEEEGERSGGIDINALTRMIDEKLKSQAEKIIKGVIRWFSENLSVDAGNSKGSVSEEQGTQAEQAAADADENSNPANVDQTVADAEKNTNHVSSPDLPNENAEADVNTIPQPRHPVPMETDFTLPSFQGDQAVAAVDDVVSFYNSVDVPTCSPRGGTNGEALMDDDSTTVEDELSMEVNADVHDHIGEDADRQAMDVDAEVHVHSSKDADRQGDAVMGVDLTTIINDQDLNRSPARGEEGHGVAGTSSSHPPKSVLTEDNLIGIDVEQNPSTPGIPMDLIPDVAITVPPVGPPIPTASQVEGADEASGRSTLLPTTLEQKTQDIVKQIRWAVPLRQENQAACWSSISSDKRRRGGCRSRRTLPKVALEAQAEEFYQHCWGSGPFKQRDFDIIKRKKHFTSKVMDALIRFCRHLLRTDDIDGEKLRVDLLGSKFVSQLTRLFTKFTKTSPPEDFVFPAAVVDLLMGVGESDHVRLFAEADCVYMPFNFDKKHWVALCVDLKSHKITILDSNIQLRRDSSLFAELQPLAAMLPYLFKQANSSGGPILLQPFPLDRPHDIPQVSSPFDSGVFSVFLIHAHAAGGVEECLEFDVAALDQEVKSSSRL</sequence>
<evidence type="ECO:0000256" key="3">
    <source>
        <dbReference type="SAM" id="MobiDB-lite"/>
    </source>
</evidence>
<dbReference type="AlphaFoldDB" id="A0A8T2EZU7"/>
<feature type="region of interest" description="Disordered" evidence="3">
    <location>
        <begin position="393"/>
        <end position="423"/>
    </location>
</feature>
<feature type="region of interest" description="Disordered" evidence="3">
    <location>
        <begin position="574"/>
        <end position="600"/>
    </location>
</feature>
<keyword evidence="6" id="KW-1185">Reference proteome</keyword>
<dbReference type="Proteomes" id="UP000694240">
    <property type="component" value="Chromosome 3"/>
</dbReference>
<evidence type="ECO:0000256" key="1">
    <source>
        <dbReference type="ARBA" id="ARBA00022670"/>
    </source>
</evidence>
<dbReference type="InterPro" id="IPR015410">
    <property type="entry name" value="DUF1985"/>
</dbReference>
<keyword evidence="1 5" id="KW-0645">Protease</keyword>
<evidence type="ECO:0000256" key="2">
    <source>
        <dbReference type="ARBA" id="ARBA00022801"/>
    </source>
</evidence>
<dbReference type="Pfam" id="PF02902">
    <property type="entry name" value="Peptidase_C48"/>
    <property type="match status" value="1"/>
</dbReference>
<dbReference type="Pfam" id="PF09331">
    <property type="entry name" value="DUF1985"/>
    <property type="match status" value="1"/>
</dbReference>
<organism evidence="5 6">
    <name type="scientific">Arabidopsis thaliana x Arabidopsis arenosa</name>
    <dbReference type="NCBI Taxonomy" id="1240361"/>
    <lineage>
        <taxon>Eukaryota</taxon>
        <taxon>Viridiplantae</taxon>
        <taxon>Streptophyta</taxon>
        <taxon>Embryophyta</taxon>
        <taxon>Tracheophyta</taxon>
        <taxon>Spermatophyta</taxon>
        <taxon>Magnoliopsida</taxon>
        <taxon>eudicotyledons</taxon>
        <taxon>Gunneridae</taxon>
        <taxon>Pentapetalae</taxon>
        <taxon>rosids</taxon>
        <taxon>malvids</taxon>
        <taxon>Brassicales</taxon>
        <taxon>Brassicaceae</taxon>
        <taxon>Camelineae</taxon>
        <taxon>Arabidopsis</taxon>
    </lineage>
</organism>
<evidence type="ECO:0000313" key="6">
    <source>
        <dbReference type="Proteomes" id="UP000694240"/>
    </source>
</evidence>
<comment type="caution">
    <text evidence="5">The sequence shown here is derived from an EMBL/GenBank/DDBJ whole genome shotgun (WGS) entry which is preliminary data.</text>
</comment>
<accession>A0A8T2EZU7</accession>
<dbReference type="PROSITE" id="PS50600">
    <property type="entry name" value="ULP_PROTEASE"/>
    <property type="match status" value="1"/>
</dbReference>
<dbReference type="PANTHER" id="PTHR48449:SF2">
    <property type="entry name" value="UBIQUITIN-LIKE PROTEASE FAMILY PROFILE DOMAIN-CONTAINING PROTEIN"/>
    <property type="match status" value="1"/>
</dbReference>
<dbReference type="GO" id="GO:0006508">
    <property type="term" value="P:proteolysis"/>
    <property type="evidence" value="ECO:0007669"/>
    <property type="project" value="UniProtKB-KW"/>
</dbReference>
<feature type="domain" description="Ubiquitin-like protease family profile" evidence="4">
    <location>
        <begin position="728"/>
        <end position="923"/>
    </location>
</feature>
<reference evidence="5 6" key="1">
    <citation type="submission" date="2020-12" db="EMBL/GenBank/DDBJ databases">
        <title>Concerted genomic and epigenomic changes stabilize Arabidopsis allopolyploids.</title>
        <authorList>
            <person name="Chen Z."/>
        </authorList>
    </citation>
    <scope>NUCLEOTIDE SEQUENCE [LARGE SCALE GENOMIC DNA]</scope>
    <source>
        <strain evidence="5">Allo738</strain>
        <tissue evidence="5">Leaf</tissue>
    </source>
</reference>
<protein>
    <submittedName>
        <fullName evidence="5">Ulp1 protease family C-terminal catalytic domain</fullName>
    </submittedName>
</protein>
<feature type="compositionally biased region" description="Polar residues" evidence="3">
    <location>
        <begin position="396"/>
        <end position="406"/>
    </location>
</feature>
<evidence type="ECO:0000259" key="4">
    <source>
        <dbReference type="PROSITE" id="PS50600"/>
    </source>
</evidence>